<dbReference type="RefSeq" id="WP_083980780.1">
    <property type="nucleotide sequence ID" value="NZ_VSFG01000002.1"/>
</dbReference>
<sequence length="214" mass="23989">MATAAVPTPSPRPVDPRATTTPTSLSLPGGMPIEEWRSIGERIHAISEASTWWLGDWLLYGQNRYPNRYRRAVEETGLDYQTLRNYVWVARKFPPSRRRAKLSLQHHLEVAALPEEEQDVWLGRAERFGWSKTLLRRYVKASRGELAEGETGAVQSKVTLNLKIAPDRCRVWRRAAIESGTDLIDWISSILDSASGLQPAPAAQHPQGQGASHS</sequence>
<evidence type="ECO:0000313" key="2">
    <source>
        <dbReference type="EMBL" id="TYB46393.1"/>
    </source>
</evidence>
<keyword evidence="3" id="KW-1185">Reference proteome</keyword>
<feature type="region of interest" description="Disordered" evidence="1">
    <location>
        <begin position="1"/>
        <end position="27"/>
    </location>
</feature>
<evidence type="ECO:0000256" key="1">
    <source>
        <dbReference type="SAM" id="MobiDB-lite"/>
    </source>
</evidence>
<dbReference type="EMBL" id="VSFG01000002">
    <property type="protein sequence ID" value="TYB46393.1"/>
    <property type="molecule type" value="Genomic_DNA"/>
</dbReference>
<dbReference type="InterPro" id="IPR049735">
    <property type="entry name" value="NovE/LmbU-like"/>
</dbReference>
<proteinExistence type="predicted"/>
<dbReference type="AlphaFoldDB" id="A0A5D0NPA5"/>
<reference evidence="2 3" key="1">
    <citation type="submission" date="2019-08" db="EMBL/GenBank/DDBJ databases">
        <title>Actinomadura sp. nov. CYP1-5 isolated from mountain soil.</title>
        <authorList>
            <person name="Songsumanus A."/>
            <person name="Kuncharoen N."/>
            <person name="Kudo T."/>
            <person name="Yuki M."/>
            <person name="Igarashi Y."/>
            <person name="Tanasupawat S."/>
        </authorList>
    </citation>
    <scope>NUCLEOTIDE SEQUENCE [LARGE SCALE GENOMIC DNA]</scope>
    <source>
        <strain evidence="2 3">JCM 14158</strain>
    </source>
</reference>
<dbReference type="NCBIfam" id="NF038070">
    <property type="entry name" value="LmbU_fam_TF"/>
    <property type="match status" value="1"/>
</dbReference>
<protein>
    <recommendedName>
        <fullName evidence="4">LmbU and cloE</fullName>
    </recommendedName>
</protein>
<evidence type="ECO:0000313" key="3">
    <source>
        <dbReference type="Proteomes" id="UP000323380"/>
    </source>
</evidence>
<accession>A0A5D0NPA5</accession>
<evidence type="ECO:0008006" key="4">
    <source>
        <dbReference type="Google" id="ProtNLM"/>
    </source>
</evidence>
<organism evidence="2 3">
    <name type="scientific">Actinomadura chibensis</name>
    <dbReference type="NCBI Taxonomy" id="392828"/>
    <lineage>
        <taxon>Bacteria</taxon>
        <taxon>Bacillati</taxon>
        <taxon>Actinomycetota</taxon>
        <taxon>Actinomycetes</taxon>
        <taxon>Streptosporangiales</taxon>
        <taxon>Thermomonosporaceae</taxon>
        <taxon>Actinomadura</taxon>
    </lineage>
</organism>
<gene>
    <name evidence="2" type="ORF">FXF69_14135</name>
</gene>
<name>A0A5D0NPA5_9ACTN</name>
<dbReference type="Proteomes" id="UP000323380">
    <property type="component" value="Unassembled WGS sequence"/>
</dbReference>
<comment type="caution">
    <text evidence="2">The sequence shown here is derived from an EMBL/GenBank/DDBJ whole genome shotgun (WGS) entry which is preliminary data.</text>
</comment>